<dbReference type="AlphaFoldDB" id="A0A518KCZ1"/>
<organism evidence="6 7">
    <name type="scientific">Botrimarina mediterranea</name>
    <dbReference type="NCBI Taxonomy" id="2528022"/>
    <lineage>
        <taxon>Bacteria</taxon>
        <taxon>Pseudomonadati</taxon>
        <taxon>Planctomycetota</taxon>
        <taxon>Planctomycetia</taxon>
        <taxon>Pirellulales</taxon>
        <taxon>Lacipirellulaceae</taxon>
        <taxon>Botrimarina</taxon>
    </lineage>
</organism>
<evidence type="ECO:0000259" key="5">
    <source>
        <dbReference type="Pfam" id="PF00884"/>
    </source>
</evidence>
<evidence type="ECO:0000256" key="2">
    <source>
        <dbReference type="ARBA" id="ARBA00022801"/>
    </source>
</evidence>
<keyword evidence="7" id="KW-1185">Reference proteome</keyword>
<dbReference type="InterPro" id="IPR036439">
    <property type="entry name" value="Dockerin_dom_sf"/>
</dbReference>
<feature type="chain" id="PRO_5022124075" evidence="4">
    <location>
        <begin position="26"/>
        <end position="550"/>
    </location>
</feature>
<dbReference type="GO" id="GO:0046872">
    <property type="term" value="F:metal ion binding"/>
    <property type="evidence" value="ECO:0007669"/>
    <property type="project" value="UniProtKB-KW"/>
</dbReference>
<protein>
    <submittedName>
        <fullName evidence="6">Choline-sulfatase</fullName>
        <ecNumber evidence="6">3.1.6.6</ecNumber>
    </submittedName>
</protein>
<dbReference type="Pfam" id="PF00884">
    <property type="entry name" value="Sulfatase"/>
    <property type="match status" value="1"/>
</dbReference>
<dbReference type="GO" id="GO:0047753">
    <property type="term" value="F:choline-sulfatase activity"/>
    <property type="evidence" value="ECO:0007669"/>
    <property type="project" value="UniProtKB-EC"/>
</dbReference>
<evidence type="ECO:0000256" key="3">
    <source>
        <dbReference type="SAM" id="MobiDB-lite"/>
    </source>
</evidence>
<dbReference type="InterPro" id="IPR000917">
    <property type="entry name" value="Sulfatase_N"/>
</dbReference>
<gene>
    <name evidence="6" type="primary">betC_3</name>
    <name evidence="6" type="ORF">Spa11_38750</name>
</gene>
<dbReference type="RefSeq" id="WP_145115253.1">
    <property type="nucleotide sequence ID" value="NZ_CP036349.1"/>
</dbReference>
<dbReference type="SUPFAM" id="SSF63446">
    <property type="entry name" value="Type I dockerin domain"/>
    <property type="match status" value="1"/>
</dbReference>
<dbReference type="EC" id="3.1.6.6" evidence="6"/>
<dbReference type="Proteomes" id="UP000316426">
    <property type="component" value="Chromosome"/>
</dbReference>
<feature type="domain" description="Sulfatase N-terminal" evidence="5">
    <location>
        <begin position="87"/>
        <end position="372"/>
    </location>
</feature>
<evidence type="ECO:0000256" key="1">
    <source>
        <dbReference type="ARBA" id="ARBA00022723"/>
    </source>
</evidence>
<name>A0A518KCZ1_9BACT</name>
<feature type="region of interest" description="Disordered" evidence="3">
    <location>
        <begin position="512"/>
        <end position="550"/>
    </location>
</feature>
<feature type="compositionally biased region" description="Basic and acidic residues" evidence="3">
    <location>
        <begin position="524"/>
        <end position="550"/>
    </location>
</feature>
<dbReference type="GO" id="GO:0005737">
    <property type="term" value="C:cytoplasm"/>
    <property type="evidence" value="ECO:0007669"/>
    <property type="project" value="TreeGrafter"/>
</dbReference>
<dbReference type="PANTHER" id="PTHR45953:SF1">
    <property type="entry name" value="IDURONATE 2-SULFATASE"/>
    <property type="match status" value="1"/>
</dbReference>
<keyword evidence="4" id="KW-0732">Signal</keyword>
<dbReference type="Gene3D" id="1.10.1330.10">
    <property type="entry name" value="Dockerin domain"/>
    <property type="match status" value="1"/>
</dbReference>
<accession>A0A518KCZ1</accession>
<dbReference type="PANTHER" id="PTHR45953">
    <property type="entry name" value="IDURONATE 2-SULFATASE"/>
    <property type="match status" value="1"/>
</dbReference>
<dbReference type="EMBL" id="CP036349">
    <property type="protein sequence ID" value="QDV75655.1"/>
    <property type="molecule type" value="Genomic_DNA"/>
</dbReference>
<dbReference type="SUPFAM" id="SSF53649">
    <property type="entry name" value="Alkaline phosphatase-like"/>
    <property type="match status" value="1"/>
</dbReference>
<evidence type="ECO:0000256" key="4">
    <source>
        <dbReference type="SAM" id="SignalP"/>
    </source>
</evidence>
<sequence length="550" mass="59399" precursor="true">MPFRAALLVAFLAIAGALAPVPACAADKPNIVIVVVDGLGDLATPLGGANAILPDPEYRARLTPNLDRLAMLGATFTNAQAVDTLEPPEVLSLGRDGDSVALLLKAAGYTTAGTGLPKDAEEGWDEVRTYEQKAVKPHRIDGGPKNVELNLGWPIPTWGRLVPIDKRRKDDQSIEAWEGLTESLDDQLAAAWAAEQVRTKGADTPQQFVYVELLGPAVPYRGFVAPGVFFDRFPLDQIKVPPFDPGDLKDLPEGHWKKGHASASLSDDDRLAVIQAYLATVSAADYAIGKVVDAVEELNSDEVKSNDWTLVVVSKRGTPLGQKGVWAFSPWEAATNANLMIYAPQITTAEQRVTTPVGIGSVAPTVAVLAGVESPRPTGDNLMSLLPIKEHLPGVVALTTVGERALSVRSHRFRLVRYDDGGEELYDHDHDGEELFNLLHPSQAAKVKLFGMSETQVEAVKQWLSQRLDEALAQRAKPGHPSAIDDLLPGDFNNDGRVDAADSTVWRDNLGKEVPVGAAGDGDFDGRVEQDDRPIWLDNYGRKREPAPVE</sequence>
<reference evidence="6 7" key="1">
    <citation type="submission" date="2019-02" db="EMBL/GenBank/DDBJ databases">
        <title>Deep-cultivation of Planctomycetes and their phenomic and genomic characterization uncovers novel biology.</title>
        <authorList>
            <person name="Wiegand S."/>
            <person name="Jogler M."/>
            <person name="Boedeker C."/>
            <person name="Pinto D."/>
            <person name="Vollmers J."/>
            <person name="Rivas-Marin E."/>
            <person name="Kohn T."/>
            <person name="Peeters S.H."/>
            <person name="Heuer A."/>
            <person name="Rast P."/>
            <person name="Oberbeckmann S."/>
            <person name="Bunk B."/>
            <person name="Jeske O."/>
            <person name="Meyerdierks A."/>
            <person name="Storesund J.E."/>
            <person name="Kallscheuer N."/>
            <person name="Luecker S."/>
            <person name="Lage O.M."/>
            <person name="Pohl T."/>
            <person name="Merkel B.J."/>
            <person name="Hornburger P."/>
            <person name="Mueller R.-W."/>
            <person name="Bruemmer F."/>
            <person name="Labrenz M."/>
            <person name="Spormann A.M."/>
            <person name="Op den Camp H."/>
            <person name="Overmann J."/>
            <person name="Amann R."/>
            <person name="Jetten M.S.M."/>
            <person name="Mascher T."/>
            <person name="Medema M.H."/>
            <person name="Devos D.P."/>
            <person name="Kaster A.-K."/>
            <person name="Ovreas L."/>
            <person name="Rohde M."/>
            <person name="Galperin M.Y."/>
            <person name="Jogler C."/>
        </authorList>
    </citation>
    <scope>NUCLEOTIDE SEQUENCE [LARGE SCALE GENOMIC DNA]</scope>
    <source>
        <strain evidence="6 7">Spa11</strain>
    </source>
</reference>
<evidence type="ECO:0000313" key="6">
    <source>
        <dbReference type="EMBL" id="QDV75655.1"/>
    </source>
</evidence>
<feature type="signal peptide" evidence="4">
    <location>
        <begin position="1"/>
        <end position="25"/>
    </location>
</feature>
<evidence type="ECO:0000313" key="7">
    <source>
        <dbReference type="Proteomes" id="UP000316426"/>
    </source>
</evidence>
<keyword evidence="2 6" id="KW-0378">Hydrolase</keyword>
<dbReference type="Gene3D" id="3.40.720.10">
    <property type="entry name" value="Alkaline Phosphatase, subunit A"/>
    <property type="match status" value="1"/>
</dbReference>
<dbReference type="GO" id="GO:0000272">
    <property type="term" value="P:polysaccharide catabolic process"/>
    <property type="evidence" value="ECO:0007669"/>
    <property type="project" value="InterPro"/>
</dbReference>
<dbReference type="InterPro" id="IPR017850">
    <property type="entry name" value="Alkaline_phosphatase_core_sf"/>
</dbReference>
<dbReference type="KEGG" id="bmei:Spa11_38750"/>
<proteinExistence type="predicted"/>
<keyword evidence="1" id="KW-0479">Metal-binding</keyword>